<evidence type="ECO:0000259" key="7">
    <source>
        <dbReference type="PROSITE" id="PS50045"/>
    </source>
</evidence>
<dbReference type="Pfam" id="PF00158">
    <property type="entry name" value="Sigma54_activat"/>
    <property type="match status" value="1"/>
</dbReference>
<reference evidence="10" key="1">
    <citation type="journal article" date="2019" name="Int. J. Syst. Evol. Microbiol.">
        <title>The Global Catalogue of Microorganisms (GCM) 10K type strain sequencing project: providing services to taxonomists for standard genome sequencing and annotation.</title>
        <authorList>
            <consortium name="The Broad Institute Genomics Platform"/>
            <consortium name="The Broad Institute Genome Sequencing Center for Infectious Disease"/>
            <person name="Wu L."/>
            <person name="Ma J."/>
        </authorList>
    </citation>
    <scope>NUCLEOTIDE SEQUENCE [LARGE SCALE GENOMIC DNA]</scope>
    <source>
        <strain evidence="10">CGMCC 1.15341</strain>
    </source>
</reference>
<dbReference type="InterPro" id="IPR027417">
    <property type="entry name" value="P-loop_NTPase"/>
</dbReference>
<feature type="modified residue" description="4-aspartylphosphate" evidence="6">
    <location>
        <position position="54"/>
    </location>
</feature>
<accession>A0ABQ1KRB3</accession>
<dbReference type="SUPFAM" id="SSF52540">
    <property type="entry name" value="P-loop containing nucleoside triphosphate hydrolases"/>
    <property type="match status" value="1"/>
</dbReference>
<dbReference type="PROSITE" id="PS50045">
    <property type="entry name" value="SIGMA54_INTERACT_4"/>
    <property type="match status" value="1"/>
</dbReference>
<dbReference type="RefSeq" id="WP_188750593.1">
    <property type="nucleotide sequence ID" value="NZ_BMIJ01000007.1"/>
</dbReference>
<sequence length="470" mass="51833">MSSPRVLIVDDERNLVRSLSFSLQEEQMHVESAYTGKDGIEAVRSAQPDILLLDLNLPDLSGLEVLEAIHDGPGAPMVIMISAHGDTRTAVEAVKRGAQDYITKPFDLDELVLLIRRCYEQKRLSDEVQYYRTQMADHSGLIGDGPAMQELRRQVSRIGASSVKTILLLGPSGGGKTLVAKALHNVRNPDAAFVSVNCASLPESLLEAELFGAERGAYTGADKKRSGLVELADGGTLFLDEIGELPLALQAKLLTFLETHRFRAVGGTVERSADIRIIAATNRDLQAESAAGRFREDLYYRLNVMPLSVPALVERCEDLPALLAYFVDEFARQEGCQPIWLSAEAAARLRAYHWPGNVRELRNMIERLTILYSGSEIGVAELPVEIQHSALPAERSLDSGASAQNVARDDGAEMTPDGMLAEEIMQREREYILEALNRANGRKGMAAEWLGISRHALKRRMQKLKLGDYE</sequence>
<dbReference type="PROSITE" id="PS50110">
    <property type="entry name" value="RESPONSE_REGULATORY"/>
    <property type="match status" value="1"/>
</dbReference>
<feature type="domain" description="Response regulatory" evidence="8">
    <location>
        <begin position="5"/>
        <end position="119"/>
    </location>
</feature>
<gene>
    <name evidence="9" type="ORF">GCM10011352_34420</name>
</gene>
<dbReference type="SMART" id="SM00448">
    <property type="entry name" value="REC"/>
    <property type="match status" value="1"/>
</dbReference>
<evidence type="ECO:0000313" key="9">
    <source>
        <dbReference type="EMBL" id="GGC05357.1"/>
    </source>
</evidence>
<keyword evidence="2" id="KW-0067">ATP-binding</keyword>
<evidence type="ECO:0000256" key="5">
    <source>
        <dbReference type="ARBA" id="ARBA00023163"/>
    </source>
</evidence>
<organism evidence="9 10">
    <name type="scientific">Marinobacterium zhoushanense</name>
    <dbReference type="NCBI Taxonomy" id="1679163"/>
    <lineage>
        <taxon>Bacteria</taxon>
        <taxon>Pseudomonadati</taxon>
        <taxon>Pseudomonadota</taxon>
        <taxon>Gammaproteobacteria</taxon>
        <taxon>Oceanospirillales</taxon>
        <taxon>Oceanospirillaceae</taxon>
        <taxon>Marinobacterium</taxon>
    </lineage>
</organism>
<dbReference type="InterPro" id="IPR025943">
    <property type="entry name" value="Sigma_54_int_dom_ATP-bd_2"/>
</dbReference>
<dbReference type="EMBL" id="BMIJ01000007">
    <property type="protein sequence ID" value="GGC05357.1"/>
    <property type="molecule type" value="Genomic_DNA"/>
</dbReference>
<dbReference type="PANTHER" id="PTHR32071">
    <property type="entry name" value="TRANSCRIPTIONAL REGULATORY PROTEIN"/>
    <property type="match status" value="1"/>
</dbReference>
<dbReference type="PROSITE" id="PS00676">
    <property type="entry name" value="SIGMA54_INTERACT_2"/>
    <property type="match status" value="1"/>
</dbReference>
<dbReference type="InterPro" id="IPR011006">
    <property type="entry name" value="CheY-like_superfamily"/>
</dbReference>
<dbReference type="Gene3D" id="3.40.50.300">
    <property type="entry name" value="P-loop containing nucleotide triphosphate hydrolases"/>
    <property type="match status" value="1"/>
</dbReference>
<dbReference type="Gene3D" id="1.10.10.60">
    <property type="entry name" value="Homeodomain-like"/>
    <property type="match status" value="1"/>
</dbReference>
<dbReference type="InterPro" id="IPR025944">
    <property type="entry name" value="Sigma_54_int_dom_CS"/>
</dbReference>
<protein>
    <submittedName>
        <fullName evidence="9">Sigma-54-dependent Fis family transcriptional regulator</fullName>
    </submittedName>
</protein>
<dbReference type="PROSITE" id="PS00688">
    <property type="entry name" value="SIGMA54_INTERACT_3"/>
    <property type="match status" value="1"/>
</dbReference>
<proteinExistence type="predicted"/>
<comment type="caution">
    <text evidence="9">The sequence shown here is derived from an EMBL/GenBank/DDBJ whole genome shotgun (WGS) entry which is preliminary data.</text>
</comment>
<dbReference type="InterPro" id="IPR002078">
    <property type="entry name" value="Sigma_54_int"/>
</dbReference>
<dbReference type="InterPro" id="IPR003593">
    <property type="entry name" value="AAA+_ATPase"/>
</dbReference>
<dbReference type="PRINTS" id="PR01590">
    <property type="entry name" value="HTHFIS"/>
</dbReference>
<dbReference type="SUPFAM" id="SSF52172">
    <property type="entry name" value="CheY-like"/>
    <property type="match status" value="1"/>
</dbReference>
<keyword evidence="4" id="KW-0238">DNA-binding</keyword>
<evidence type="ECO:0000256" key="4">
    <source>
        <dbReference type="ARBA" id="ARBA00023125"/>
    </source>
</evidence>
<dbReference type="InterPro" id="IPR058031">
    <property type="entry name" value="AAA_lid_NorR"/>
</dbReference>
<dbReference type="InterPro" id="IPR002197">
    <property type="entry name" value="HTH_Fis"/>
</dbReference>
<dbReference type="Proteomes" id="UP000629025">
    <property type="component" value="Unassembled WGS sequence"/>
</dbReference>
<evidence type="ECO:0000259" key="8">
    <source>
        <dbReference type="PROSITE" id="PS50110"/>
    </source>
</evidence>
<evidence type="ECO:0000256" key="6">
    <source>
        <dbReference type="PROSITE-ProRule" id="PRU00169"/>
    </source>
</evidence>
<evidence type="ECO:0000313" key="10">
    <source>
        <dbReference type="Proteomes" id="UP000629025"/>
    </source>
</evidence>
<dbReference type="InterPro" id="IPR009057">
    <property type="entry name" value="Homeodomain-like_sf"/>
</dbReference>
<dbReference type="InterPro" id="IPR001789">
    <property type="entry name" value="Sig_transdc_resp-reg_receiver"/>
</dbReference>
<dbReference type="Gene3D" id="1.10.8.60">
    <property type="match status" value="1"/>
</dbReference>
<feature type="domain" description="Sigma-54 factor interaction" evidence="7">
    <location>
        <begin position="141"/>
        <end position="370"/>
    </location>
</feature>
<dbReference type="Pfam" id="PF25601">
    <property type="entry name" value="AAA_lid_14"/>
    <property type="match status" value="1"/>
</dbReference>
<dbReference type="SMART" id="SM00382">
    <property type="entry name" value="AAA"/>
    <property type="match status" value="1"/>
</dbReference>
<evidence type="ECO:0000256" key="3">
    <source>
        <dbReference type="ARBA" id="ARBA00023015"/>
    </source>
</evidence>
<keyword evidence="10" id="KW-1185">Reference proteome</keyword>
<dbReference type="Pfam" id="PF00072">
    <property type="entry name" value="Response_reg"/>
    <property type="match status" value="1"/>
</dbReference>
<evidence type="ECO:0000256" key="2">
    <source>
        <dbReference type="ARBA" id="ARBA00022840"/>
    </source>
</evidence>
<keyword evidence="5" id="KW-0804">Transcription</keyword>
<dbReference type="SUPFAM" id="SSF46689">
    <property type="entry name" value="Homeodomain-like"/>
    <property type="match status" value="1"/>
</dbReference>
<keyword evidence="6" id="KW-0597">Phosphoprotein</keyword>
<dbReference type="CDD" id="cd00009">
    <property type="entry name" value="AAA"/>
    <property type="match status" value="1"/>
</dbReference>
<dbReference type="Pfam" id="PF02954">
    <property type="entry name" value="HTH_8"/>
    <property type="match status" value="1"/>
</dbReference>
<keyword evidence="1" id="KW-0547">Nucleotide-binding</keyword>
<name>A0ABQ1KRB3_9GAMM</name>
<dbReference type="Gene3D" id="3.40.50.2300">
    <property type="match status" value="1"/>
</dbReference>
<evidence type="ECO:0000256" key="1">
    <source>
        <dbReference type="ARBA" id="ARBA00022741"/>
    </source>
</evidence>
<keyword evidence="3" id="KW-0805">Transcription regulation</keyword>